<accession>A0A4R4WC42</accession>
<evidence type="ECO:0000256" key="3">
    <source>
        <dbReference type="ARBA" id="ARBA00023002"/>
    </source>
</evidence>
<dbReference type="RefSeq" id="WP_132514993.1">
    <property type="nucleotide sequence ID" value="NZ_SMKP01000119.1"/>
</dbReference>
<dbReference type="InterPro" id="IPR052178">
    <property type="entry name" value="Sec_Metab_Biosynth_SDR"/>
</dbReference>
<dbReference type="InterPro" id="IPR002347">
    <property type="entry name" value="SDR_fam"/>
</dbReference>
<proteinExistence type="inferred from homology"/>
<organism evidence="4 5">
    <name type="scientific">Nonomuraea diastatica</name>
    <dbReference type="NCBI Taxonomy" id="1848329"/>
    <lineage>
        <taxon>Bacteria</taxon>
        <taxon>Bacillati</taxon>
        <taxon>Actinomycetota</taxon>
        <taxon>Actinomycetes</taxon>
        <taxon>Streptosporangiales</taxon>
        <taxon>Streptosporangiaceae</taxon>
        <taxon>Nonomuraea</taxon>
    </lineage>
</organism>
<dbReference type="CDD" id="cd05233">
    <property type="entry name" value="SDR_c"/>
    <property type="match status" value="1"/>
</dbReference>
<evidence type="ECO:0000313" key="4">
    <source>
        <dbReference type="EMBL" id="TDD15751.1"/>
    </source>
</evidence>
<keyword evidence="3" id="KW-0560">Oxidoreductase</keyword>
<dbReference type="GO" id="GO:0016491">
    <property type="term" value="F:oxidoreductase activity"/>
    <property type="evidence" value="ECO:0007669"/>
    <property type="project" value="UniProtKB-KW"/>
</dbReference>
<dbReference type="Proteomes" id="UP000294543">
    <property type="component" value="Unassembled WGS sequence"/>
</dbReference>
<dbReference type="Pfam" id="PF00106">
    <property type="entry name" value="adh_short"/>
    <property type="match status" value="1"/>
</dbReference>
<evidence type="ECO:0000313" key="5">
    <source>
        <dbReference type="Proteomes" id="UP000294543"/>
    </source>
</evidence>
<evidence type="ECO:0000256" key="1">
    <source>
        <dbReference type="ARBA" id="ARBA00006484"/>
    </source>
</evidence>
<name>A0A4R4WC42_9ACTN</name>
<dbReference type="AlphaFoldDB" id="A0A4R4WC42"/>
<dbReference type="OrthoDB" id="9803333at2"/>
<sequence length="90" mass="9380">MGQLANKTAIVTGGSSGIGLAVSRRFAVEGAHVFITGRRERDLAAAVETIGSATGIAGDISDFDALDRLYDAVRERDKGLDVGSSRARDT</sequence>
<protein>
    <submittedName>
        <fullName evidence="4">SDR family NAD(P)-dependent oxidoreductase</fullName>
    </submittedName>
</protein>
<comment type="similarity">
    <text evidence="1">Belongs to the short-chain dehydrogenases/reductases (SDR) family.</text>
</comment>
<comment type="caution">
    <text evidence="4">The sequence shown here is derived from an EMBL/GenBank/DDBJ whole genome shotgun (WGS) entry which is preliminary data.</text>
</comment>
<keyword evidence="5" id="KW-1185">Reference proteome</keyword>
<dbReference type="Gene3D" id="3.40.50.720">
    <property type="entry name" value="NAD(P)-binding Rossmann-like Domain"/>
    <property type="match status" value="1"/>
</dbReference>
<gene>
    <name evidence="4" type="ORF">E1294_33570</name>
</gene>
<dbReference type="InterPro" id="IPR036291">
    <property type="entry name" value="NAD(P)-bd_dom_sf"/>
</dbReference>
<dbReference type="SUPFAM" id="SSF51735">
    <property type="entry name" value="NAD(P)-binding Rossmann-fold domains"/>
    <property type="match status" value="1"/>
</dbReference>
<dbReference type="PANTHER" id="PTHR43618">
    <property type="entry name" value="7-ALPHA-HYDROXYSTEROID DEHYDROGENASE"/>
    <property type="match status" value="1"/>
</dbReference>
<evidence type="ECO:0000256" key="2">
    <source>
        <dbReference type="ARBA" id="ARBA00022857"/>
    </source>
</evidence>
<dbReference type="PANTHER" id="PTHR43618:SF8">
    <property type="entry name" value="7ALPHA-HYDROXYSTEROID DEHYDROGENASE"/>
    <property type="match status" value="1"/>
</dbReference>
<reference evidence="4 5" key="1">
    <citation type="submission" date="2019-03" db="EMBL/GenBank/DDBJ databases">
        <title>Draft genome sequences of novel Actinobacteria.</title>
        <authorList>
            <person name="Sahin N."/>
            <person name="Ay H."/>
            <person name="Saygin H."/>
        </authorList>
    </citation>
    <scope>NUCLEOTIDE SEQUENCE [LARGE SCALE GENOMIC DNA]</scope>
    <source>
        <strain evidence="4 5">KC712</strain>
    </source>
</reference>
<keyword evidence="2" id="KW-0521">NADP</keyword>
<dbReference type="EMBL" id="SMKP01000119">
    <property type="protein sequence ID" value="TDD15751.1"/>
    <property type="molecule type" value="Genomic_DNA"/>
</dbReference>